<evidence type="ECO:0000256" key="4">
    <source>
        <dbReference type="ARBA" id="ARBA00022807"/>
    </source>
</evidence>
<evidence type="ECO:0000259" key="6">
    <source>
        <dbReference type="Pfam" id="PF00877"/>
    </source>
</evidence>
<dbReference type="GO" id="GO:0006508">
    <property type="term" value="P:proteolysis"/>
    <property type="evidence" value="ECO:0007669"/>
    <property type="project" value="UniProtKB-KW"/>
</dbReference>
<feature type="signal peptide" evidence="5">
    <location>
        <begin position="1"/>
        <end position="30"/>
    </location>
</feature>
<dbReference type="Gene3D" id="3.90.1720.10">
    <property type="entry name" value="endopeptidase domain like (from Nostoc punctiforme)"/>
    <property type="match status" value="1"/>
</dbReference>
<keyword evidence="10" id="KW-1185">Reference proteome</keyword>
<evidence type="ECO:0000313" key="9">
    <source>
        <dbReference type="EMBL" id="AGW14045.1"/>
    </source>
</evidence>
<keyword evidence="5" id="KW-0732">Signal</keyword>
<dbReference type="PATRIC" id="fig|1121448.10.peg.2244"/>
<dbReference type="Pfam" id="PF12913">
    <property type="entry name" value="SH3_6"/>
    <property type="match status" value="1"/>
</dbReference>
<accession>T2GBS9</accession>
<protein>
    <submittedName>
        <fullName evidence="9">Putative NLP/P60 protein</fullName>
    </submittedName>
</protein>
<evidence type="ECO:0000313" key="10">
    <source>
        <dbReference type="Proteomes" id="UP000016587"/>
    </source>
</evidence>
<dbReference type="InterPro" id="IPR027017">
    <property type="entry name" value="P60_peptidase_YkfC"/>
</dbReference>
<dbReference type="GO" id="GO:0008234">
    <property type="term" value="F:cysteine-type peptidase activity"/>
    <property type="evidence" value="ECO:0007669"/>
    <property type="project" value="UniProtKB-KW"/>
</dbReference>
<dbReference type="Pfam" id="PF12912">
    <property type="entry name" value="N_NLPC_P60"/>
    <property type="match status" value="1"/>
</dbReference>
<evidence type="ECO:0000256" key="5">
    <source>
        <dbReference type="SAM" id="SignalP"/>
    </source>
</evidence>
<dbReference type="AlphaFoldDB" id="T2GBS9"/>
<evidence type="ECO:0000259" key="8">
    <source>
        <dbReference type="Pfam" id="PF12913"/>
    </source>
</evidence>
<evidence type="ECO:0000256" key="1">
    <source>
        <dbReference type="ARBA" id="ARBA00007074"/>
    </source>
</evidence>
<feature type="chain" id="PRO_5004588232" evidence="5">
    <location>
        <begin position="31"/>
        <end position="462"/>
    </location>
</feature>
<gene>
    <name evidence="9" type="ORF">DGI_2291</name>
</gene>
<dbReference type="InterPro" id="IPR038765">
    <property type="entry name" value="Papain-like_cys_pep_sf"/>
</dbReference>
<keyword evidence="2" id="KW-0645">Protease</keyword>
<sequence length="462" mass="49631">MDGILHRIAYRLRPALLLLACALLLGACSAKTPSPLPPPTAEVVADLTAFPQDPRRLTGTGRPWPEGEPVSPALQAGLYAKFRERWLAPWNPGAKPQSAKDALWGIATYGGKQAWQRNGAPRPAGWSTAIAANCAASTFPSMRQPGIVLSTGDLRVLPTAEPFFLDPARPGEGYPFDYFQNSAIWAATPVLVTHQSADGLWLHVESAYAAGWLPRQQVGFVDQGLMDLFRRAPWAAVTAEHVLLTAADKRASVRLGIGAVLPVLEQGPFGIRVGIPRRTGDLTALDQALLTNAQAAAMPLAFSRERVAVLAAAMQGQAYGWGGLDGLRDCSSLMRDLFTPFGVFLPRNSSQQARAGDQRPLEGLSPAQKEATLLRDGLPFRTLVNKKGHVMLYVGQHKGRAAVYHAIWGVHSREPDGSSGRVVMGRTCITGLAPGAEHESVKRLGSTLVDTLSSFTILQIQP</sequence>
<proteinExistence type="inferred from homology"/>
<dbReference type="OrthoDB" id="9799970at2"/>
<dbReference type="Proteomes" id="UP000016587">
    <property type="component" value="Chromosome"/>
</dbReference>
<dbReference type="eggNOG" id="COG0791">
    <property type="taxonomic scope" value="Bacteria"/>
</dbReference>
<dbReference type="PROSITE" id="PS51257">
    <property type="entry name" value="PROKAR_LIPOPROTEIN"/>
    <property type="match status" value="1"/>
</dbReference>
<feature type="domain" description="NLPC/P60 N-terminal" evidence="7">
    <location>
        <begin position="18"/>
        <end position="139"/>
    </location>
</feature>
<reference evidence="9 10" key="1">
    <citation type="journal article" date="2013" name="J. Bacteriol.">
        <title>Roles of HynAB and Ech, the only two hydrogenases found in the model sulfate reducer Desulfovibrio gigas.</title>
        <authorList>
            <person name="Morais-Silva F.O."/>
            <person name="Santos C.I."/>
            <person name="Rodrigues R."/>
            <person name="Pereira I.A."/>
            <person name="Rodrigues-Pousada C."/>
        </authorList>
    </citation>
    <scope>NUCLEOTIDE SEQUENCE [LARGE SCALE GENOMIC DNA]</scope>
    <source>
        <strain evidence="10">ATCC 19364 / DSM 1382 / NCIMB 9332 / VKM B-1759</strain>
    </source>
</reference>
<name>T2GBS9_MEGG1</name>
<feature type="domain" description="SH3b1" evidence="8">
    <location>
        <begin position="162"/>
        <end position="214"/>
    </location>
</feature>
<dbReference type="STRING" id="1121448.DGI_2291"/>
<feature type="domain" description="NlpC/P60" evidence="6">
    <location>
        <begin position="316"/>
        <end position="398"/>
    </location>
</feature>
<evidence type="ECO:0000256" key="2">
    <source>
        <dbReference type="ARBA" id="ARBA00022670"/>
    </source>
</evidence>
<reference evidence="10" key="2">
    <citation type="submission" date="2013-07" db="EMBL/GenBank/DDBJ databases">
        <authorList>
            <person name="Morais-Silva F.O."/>
            <person name="Rezende A.M."/>
            <person name="Pimentel C."/>
            <person name="Resende D.M."/>
            <person name="Santos C.I."/>
            <person name="Clemente C."/>
            <person name="de Oliveira L.M."/>
            <person name="da Silva S.M."/>
            <person name="Costa D.A."/>
            <person name="Varela-Raposo A."/>
            <person name="Horacio E.C.A."/>
            <person name="Matos M."/>
            <person name="Flores O."/>
            <person name="Ruiz J.C."/>
            <person name="Rodrigues-Pousada C."/>
        </authorList>
    </citation>
    <scope>NUCLEOTIDE SEQUENCE [LARGE SCALE GENOMIC DNA]</scope>
    <source>
        <strain evidence="10">ATCC 19364 / DSM 1382 / NCIMB 9332 / VKM B-1759</strain>
    </source>
</reference>
<dbReference type="EMBL" id="CP006585">
    <property type="protein sequence ID" value="AGW14045.1"/>
    <property type="molecule type" value="Genomic_DNA"/>
</dbReference>
<comment type="similarity">
    <text evidence="1">Belongs to the peptidase C40 family.</text>
</comment>
<organism evidence="9 10">
    <name type="scientific">Megalodesulfovibrio gigas (strain ATCC 19364 / DSM 1382 / NCIMB 9332 / VKM B-1759)</name>
    <name type="common">Desulfovibrio gigas</name>
    <dbReference type="NCBI Taxonomy" id="1121448"/>
    <lineage>
        <taxon>Bacteria</taxon>
        <taxon>Pseudomonadati</taxon>
        <taxon>Thermodesulfobacteriota</taxon>
        <taxon>Desulfovibrionia</taxon>
        <taxon>Desulfovibrionales</taxon>
        <taxon>Desulfovibrionaceae</taxon>
        <taxon>Megalodesulfovibrio</taxon>
    </lineage>
</organism>
<dbReference type="Pfam" id="PF00877">
    <property type="entry name" value="NLPC_P60"/>
    <property type="match status" value="1"/>
</dbReference>
<dbReference type="SUPFAM" id="SSF54001">
    <property type="entry name" value="Cysteine proteinases"/>
    <property type="match status" value="1"/>
</dbReference>
<keyword evidence="4" id="KW-0788">Thiol protease</keyword>
<dbReference type="KEGG" id="dgg:DGI_2291"/>
<dbReference type="HOGENOM" id="CLU_028171_1_0_7"/>
<dbReference type="InterPro" id="IPR039439">
    <property type="entry name" value="SH3b1_dom"/>
</dbReference>
<evidence type="ECO:0000259" key="7">
    <source>
        <dbReference type="Pfam" id="PF12912"/>
    </source>
</evidence>
<dbReference type="PIRSF" id="PIRSF019015">
    <property type="entry name" value="P60_peptidase_YkfC"/>
    <property type="match status" value="1"/>
</dbReference>
<keyword evidence="3" id="KW-0378">Hydrolase</keyword>
<evidence type="ECO:0000256" key="3">
    <source>
        <dbReference type="ARBA" id="ARBA00022801"/>
    </source>
</evidence>
<dbReference type="InterPro" id="IPR025606">
    <property type="entry name" value="NLPC/P60_N_dom"/>
</dbReference>
<dbReference type="RefSeq" id="WP_021760998.1">
    <property type="nucleotide sequence ID" value="NC_022444.1"/>
</dbReference>
<dbReference type="InterPro" id="IPR000064">
    <property type="entry name" value="NLP_P60_dom"/>
</dbReference>